<dbReference type="Pfam" id="PF13240">
    <property type="entry name" value="Zn_Ribbon_1"/>
    <property type="match status" value="1"/>
</dbReference>
<comment type="caution">
    <text evidence="3">The sequence shown here is derived from an EMBL/GenBank/DDBJ whole genome shotgun (WGS) entry which is preliminary data.</text>
</comment>
<evidence type="ECO:0000259" key="2">
    <source>
        <dbReference type="Pfam" id="PF13240"/>
    </source>
</evidence>
<dbReference type="OrthoDB" id="44268at2157"/>
<protein>
    <recommendedName>
        <fullName evidence="2">Zinc-ribbon domain-containing protein</fullName>
    </recommendedName>
</protein>
<dbReference type="RefSeq" id="WP_150111402.1">
    <property type="nucleotide sequence ID" value="NZ_JFZT01000041.1"/>
</dbReference>
<organism evidence="3 4">
    <name type="scientific">Candidatus Acidianus copahuensis</name>
    <dbReference type="NCBI Taxonomy" id="1160895"/>
    <lineage>
        <taxon>Archaea</taxon>
        <taxon>Thermoproteota</taxon>
        <taxon>Thermoprotei</taxon>
        <taxon>Sulfolobales</taxon>
        <taxon>Sulfolobaceae</taxon>
        <taxon>Acidianus</taxon>
    </lineage>
</organism>
<dbReference type="InterPro" id="IPR026870">
    <property type="entry name" value="Zinc_ribbon_dom"/>
</dbReference>
<dbReference type="Proteomes" id="UP000024332">
    <property type="component" value="Unassembled WGS sequence"/>
</dbReference>
<keyword evidence="1" id="KW-0812">Transmembrane</keyword>
<dbReference type="EMBL" id="JFZT01000041">
    <property type="protein sequence ID" value="EZQ06663.1"/>
    <property type="molecule type" value="Genomic_DNA"/>
</dbReference>
<name>A0A031LLY1_9CREN</name>
<keyword evidence="4" id="KW-1185">Reference proteome</keyword>
<dbReference type="Gene3D" id="4.10.1060.50">
    <property type="match status" value="1"/>
</dbReference>
<evidence type="ECO:0000313" key="3">
    <source>
        <dbReference type="EMBL" id="EZQ06663.1"/>
    </source>
</evidence>
<keyword evidence="1" id="KW-1133">Transmembrane helix</keyword>
<gene>
    <name evidence="3" type="ORF">CM19_07175</name>
</gene>
<proteinExistence type="predicted"/>
<sequence length="80" mass="8965">MTKVCPRCGFENPDNVYSCQRCGYPLIEVPQRMPGVQVQSQPTYQQQFATREKPKFPLLQVAVPIIAGFIIIAILLSILA</sequence>
<feature type="domain" description="Zinc-ribbon" evidence="2">
    <location>
        <begin position="5"/>
        <end position="26"/>
    </location>
</feature>
<feature type="transmembrane region" description="Helical" evidence="1">
    <location>
        <begin position="58"/>
        <end position="79"/>
    </location>
</feature>
<dbReference type="InterPro" id="IPR038587">
    <property type="entry name" value="Ribosomal_eL40_sf"/>
</dbReference>
<evidence type="ECO:0000256" key="1">
    <source>
        <dbReference type="SAM" id="Phobius"/>
    </source>
</evidence>
<keyword evidence="1" id="KW-0472">Membrane</keyword>
<reference evidence="3 4" key="1">
    <citation type="submission" date="2014-03" db="EMBL/GenBank/DDBJ databases">
        <title>Draft genome sequence of the novel thermoacidophilic archaea Acidianus copahuensis ALE1 strain, isolated from Copahue volcanic area in Neuquen Argentina.</title>
        <authorList>
            <person name="Urbieta M.S."/>
            <person name="Rascovan N."/>
            <person name="Castro C."/>
            <person name="Revale S."/>
            <person name="Giaveno M.A."/>
            <person name="Vazquez M.P."/>
            <person name="Donati E.R."/>
        </authorList>
    </citation>
    <scope>NUCLEOTIDE SEQUENCE [LARGE SCALE GENOMIC DNA]</scope>
    <source>
        <strain evidence="3 4">ALE1</strain>
    </source>
</reference>
<evidence type="ECO:0000313" key="4">
    <source>
        <dbReference type="Proteomes" id="UP000024332"/>
    </source>
</evidence>
<accession>A0A031LLY1</accession>
<dbReference type="AlphaFoldDB" id="A0A031LLY1"/>